<accession>A0AAD6TCL5</accession>
<comment type="caution">
    <text evidence="1">The sequence shown here is derived from an EMBL/GenBank/DDBJ whole genome shotgun (WGS) entry which is preliminary data.</text>
</comment>
<gene>
    <name evidence="1" type="ORF">C8F04DRAFT_82069</name>
</gene>
<dbReference type="AlphaFoldDB" id="A0AAD6TCL5"/>
<evidence type="ECO:0000313" key="2">
    <source>
        <dbReference type="Proteomes" id="UP001218188"/>
    </source>
</evidence>
<keyword evidence="2" id="KW-1185">Reference proteome</keyword>
<dbReference type="EMBL" id="JARJCM010000012">
    <property type="protein sequence ID" value="KAJ7042565.1"/>
    <property type="molecule type" value="Genomic_DNA"/>
</dbReference>
<protein>
    <submittedName>
        <fullName evidence="1">Uncharacterized protein</fullName>
    </submittedName>
</protein>
<evidence type="ECO:0000313" key="1">
    <source>
        <dbReference type="EMBL" id="KAJ7042565.1"/>
    </source>
</evidence>
<sequence length="560" mass="63314">MIPPQLSAPLTPAIEKQDAVPAAARPAGFKAKMPPPKIPKKWKWAGKLLMNVTNSKTATPRTDHVCDIVLTDLYPPSVESLRINVAMASVESVHLLSFHDLIDMSDFLKTCVRLGPDEPLLQLARLGPSTDRDAQPLKTLARYMTKKNMVSLVPVNLDGELVGHLLLFPPVMEILAKTLFRVPAELLDAASLISVLLPWHSFPEETRRPFGLLPSRAEAPIPSLADWKKNMLKAKYQLALRVLKFPVALHQWMMLKPNRPYCIWVLPLEERKATSITVITRDHETEYLMTVLKEWGAKRVGFAAECRVVFVHVGALRTICKMPALVERRRQGPGIHFYTYGTHETVHPEYWGVREIYPFGGVVTFTPSALYEDPWGVIHKMKTINKHPLWTCYILPSVLGMATKLCSPSEDPLAAFDRGIFVFDLLLKAIDAGEVSLLRAPPLERNATLTADPTLDWLREHWVNRPLSPRNVLEACLNAFSTKYSDIPREQWASVVEAEIAKDLDLMQRQPDIMKTYRRYVVVKAESDDHILEDRDGLEWLASSKLSFEDGFPIDKVVYS</sequence>
<reference evidence="1" key="1">
    <citation type="submission" date="2023-03" db="EMBL/GenBank/DDBJ databases">
        <title>Massive genome expansion in bonnet fungi (Mycena s.s.) driven by repeated elements and novel gene families across ecological guilds.</title>
        <authorList>
            <consortium name="Lawrence Berkeley National Laboratory"/>
            <person name="Harder C.B."/>
            <person name="Miyauchi S."/>
            <person name="Viragh M."/>
            <person name="Kuo A."/>
            <person name="Thoen E."/>
            <person name="Andreopoulos B."/>
            <person name="Lu D."/>
            <person name="Skrede I."/>
            <person name="Drula E."/>
            <person name="Henrissat B."/>
            <person name="Morin E."/>
            <person name="Kohler A."/>
            <person name="Barry K."/>
            <person name="LaButti K."/>
            <person name="Morin E."/>
            <person name="Salamov A."/>
            <person name="Lipzen A."/>
            <person name="Mereny Z."/>
            <person name="Hegedus B."/>
            <person name="Baldrian P."/>
            <person name="Stursova M."/>
            <person name="Weitz H."/>
            <person name="Taylor A."/>
            <person name="Grigoriev I.V."/>
            <person name="Nagy L.G."/>
            <person name="Martin F."/>
            <person name="Kauserud H."/>
        </authorList>
    </citation>
    <scope>NUCLEOTIDE SEQUENCE</scope>
    <source>
        <strain evidence="1">CBHHK200</strain>
    </source>
</reference>
<name>A0AAD6TCL5_9AGAR</name>
<dbReference type="Proteomes" id="UP001218188">
    <property type="component" value="Unassembled WGS sequence"/>
</dbReference>
<organism evidence="1 2">
    <name type="scientific">Mycena alexandri</name>
    <dbReference type="NCBI Taxonomy" id="1745969"/>
    <lineage>
        <taxon>Eukaryota</taxon>
        <taxon>Fungi</taxon>
        <taxon>Dikarya</taxon>
        <taxon>Basidiomycota</taxon>
        <taxon>Agaricomycotina</taxon>
        <taxon>Agaricomycetes</taxon>
        <taxon>Agaricomycetidae</taxon>
        <taxon>Agaricales</taxon>
        <taxon>Marasmiineae</taxon>
        <taxon>Mycenaceae</taxon>
        <taxon>Mycena</taxon>
    </lineage>
</organism>
<proteinExistence type="predicted"/>